<protein>
    <submittedName>
        <fullName evidence="1">Uncharacterized protein</fullName>
    </submittedName>
</protein>
<name>U9SZG7_RHIID</name>
<dbReference type="AlphaFoldDB" id="U9SZG7"/>
<proteinExistence type="predicted"/>
<gene>
    <name evidence="1" type="ORF">GLOINDRAFT_261364</name>
</gene>
<dbReference type="EMBL" id="KI296560">
    <property type="protein sequence ID" value="ESA01305.1"/>
    <property type="molecule type" value="Genomic_DNA"/>
</dbReference>
<evidence type="ECO:0000313" key="1">
    <source>
        <dbReference type="EMBL" id="ESA01305.1"/>
    </source>
</evidence>
<organism evidence="1">
    <name type="scientific">Rhizophagus irregularis (strain DAOM 181602 / DAOM 197198 / MUCL 43194)</name>
    <name type="common">Arbuscular mycorrhizal fungus</name>
    <name type="synonym">Glomus intraradices</name>
    <dbReference type="NCBI Taxonomy" id="747089"/>
    <lineage>
        <taxon>Eukaryota</taxon>
        <taxon>Fungi</taxon>
        <taxon>Fungi incertae sedis</taxon>
        <taxon>Mucoromycota</taxon>
        <taxon>Glomeromycotina</taxon>
        <taxon>Glomeromycetes</taxon>
        <taxon>Glomerales</taxon>
        <taxon>Glomeraceae</taxon>
        <taxon>Rhizophagus</taxon>
    </lineage>
</organism>
<accession>U9SZG7</accession>
<reference evidence="1" key="1">
    <citation type="submission" date="2013-07" db="EMBL/GenBank/DDBJ databases">
        <title>The genome of an arbuscular mycorrhizal fungus provides insights into the evolution of the oldest plant symbiosis.</title>
        <authorList>
            <consortium name="DOE Joint Genome Institute"/>
            <person name="Tisserant E."/>
            <person name="Malbreil M."/>
            <person name="Kuo A."/>
            <person name="Kohler A."/>
            <person name="Symeonidi A."/>
            <person name="Balestrini R."/>
            <person name="Charron P."/>
            <person name="Duensing N."/>
            <person name="Frei-dit-Frey N."/>
            <person name="Gianinazzi-Pearson V."/>
            <person name="Gilbert B."/>
            <person name="Handa Y."/>
            <person name="Hijri M."/>
            <person name="Kaul R."/>
            <person name="Kawaguchi M."/>
            <person name="Krajinski F."/>
            <person name="Lammers P."/>
            <person name="Lapierre D."/>
            <person name="Masclaux F.G."/>
            <person name="Murat C."/>
            <person name="Morin E."/>
            <person name="Ndikumana S."/>
            <person name="Pagni M."/>
            <person name="Petitpierre D."/>
            <person name="Requena N."/>
            <person name="Rosikiewicz P."/>
            <person name="Riley R."/>
            <person name="Saito K."/>
            <person name="San Clemente H."/>
            <person name="Shapiro H."/>
            <person name="van Tuinen D."/>
            <person name="Becard G."/>
            <person name="Bonfante P."/>
            <person name="Paszkowski U."/>
            <person name="Shachar-Hill Y."/>
            <person name="Young J.P."/>
            <person name="Sanders I.R."/>
            <person name="Henrissat B."/>
            <person name="Rensing S.A."/>
            <person name="Grigoriev I.V."/>
            <person name="Corradi N."/>
            <person name="Roux C."/>
            <person name="Martin F."/>
        </authorList>
    </citation>
    <scope>NUCLEOTIDE SEQUENCE</scope>
    <source>
        <strain evidence="1">DAOM 197198</strain>
    </source>
</reference>
<dbReference type="HOGENOM" id="CLU_2499035_0_0_1"/>
<sequence>MTNKSIFITLFFNCPFNIFYSKPALISRFMHEIFYLLNKQRATNYVSHGTLISFCSQALKLKTHIFNGLINVIRVVWSSQFIQTTG</sequence>